<dbReference type="AlphaFoldDB" id="A0A9D1YSB5"/>
<dbReference type="Gene3D" id="3.40.50.150">
    <property type="entry name" value="Vaccinia Virus protein VP39"/>
    <property type="match status" value="1"/>
</dbReference>
<name>A0A9D1YSB5_9MICO</name>
<dbReference type="Proteomes" id="UP000824005">
    <property type="component" value="Unassembled WGS sequence"/>
</dbReference>
<dbReference type="EMBL" id="DXDC01000038">
    <property type="protein sequence ID" value="HIY64934.1"/>
    <property type="molecule type" value="Genomic_DNA"/>
</dbReference>
<evidence type="ECO:0000313" key="3">
    <source>
        <dbReference type="Proteomes" id="UP000824005"/>
    </source>
</evidence>
<protein>
    <submittedName>
        <fullName evidence="2">SAM-dependent methyltransferase</fullName>
    </submittedName>
</protein>
<keyword evidence="2" id="KW-0808">Transferase</keyword>
<proteinExistence type="predicted"/>
<feature type="domain" description="THUMP-like" evidence="1">
    <location>
        <begin position="318"/>
        <end position="389"/>
    </location>
</feature>
<accession>A0A9D1YSB5</accession>
<keyword evidence="2" id="KW-0489">Methyltransferase</keyword>
<dbReference type="Pfam" id="PF18096">
    <property type="entry name" value="Thump_like"/>
    <property type="match status" value="1"/>
</dbReference>
<dbReference type="InterPro" id="IPR041497">
    <property type="entry name" value="Thump-like"/>
</dbReference>
<evidence type="ECO:0000313" key="2">
    <source>
        <dbReference type="EMBL" id="HIY64934.1"/>
    </source>
</evidence>
<dbReference type="GO" id="GO:0032259">
    <property type="term" value="P:methylation"/>
    <property type="evidence" value="ECO:0007669"/>
    <property type="project" value="UniProtKB-KW"/>
</dbReference>
<comment type="caution">
    <text evidence="2">The sequence shown here is derived from an EMBL/GenBank/DDBJ whole genome shotgun (WGS) entry which is preliminary data.</text>
</comment>
<sequence length="390" mass="41286">MTEPDAPFDRETLALIETASEAFANGTDLAALNQRLRASGHSPERVTVALQQTELRQRASSKFGETAHSLAFTRAGLEQATRGWIAEHHAARMAATGAGSIADLGCGIGADARAFAAAGLRVHAVDADANTASFAAFNLREFPNASATRGFAEGFDTSSVEAVWLDPARRGARGRTPHPAVWSPSLEFAFGLASTKPLGVKLGPAIPHELLPQEAEWQWVGDGNETLEATVYWGGAEREPGLRSALVRGPGGDTEIASAEQKAPPEVTGVDAYVLEPHGAVIRAGLLPQLAEQLGATLVSDGIAYLTSTTPVRHPLVQTFEVTTIGPLKPRALSSALRAAEIGAVEIKQRGTGIDPAVFRKRLQLRGSNTATIILTRDRGEHRALLAKRL</sequence>
<organism evidence="2 3">
    <name type="scientific">Candidatus Agrococcus pullicola</name>
    <dbReference type="NCBI Taxonomy" id="2838429"/>
    <lineage>
        <taxon>Bacteria</taxon>
        <taxon>Bacillati</taxon>
        <taxon>Actinomycetota</taxon>
        <taxon>Actinomycetes</taxon>
        <taxon>Micrococcales</taxon>
        <taxon>Microbacteriaceae</taxon>
        <taxon>Agrococcus</taxon>
    </lineage>
</organism>
<dbReference type="SUPFAM" id="SSF53335">
    <property type="entry name" value="S-adenosyl-L-methionine-dependent methyltransferases"/>
    <property type="match status" value="1"/>
</dbReference>
<evidence type="ECO:0000259" key="1">
    <source>
        <dbReference type="Pfam" id="PF18096"/>
    </source>
</evidence>
<dbReference type="InterPro" id="IPR029063">
    <property type="entry name" value="SAM-dependent_MTases_sf"/>
</dbReference>
<reference evidence="2" key="2">
    <citation type="submission" date="2021-04" db="EMBL/GenBank/DDBJ databases">
        <authorList>
            <person name="Gilroy R."/>
        </authorList>
    </citation>
    <scope>NUCLEOTIDE SEQUENCE</scope>
    <source>
        <strain evidence="2">ChiGjej1B1-98</strain>
    </source>
</reference>
<reference evidence="2" key="1">
    <citation type="journal article" date="2021" name="PeerJ">
        <title>Extensive microbial diversity within the chicken gut microbiome revealed by metagenomics and culture.</title>
        <authorList>
            <person name="Gilroy R."/>
            <person name="Ravi A."/>
            <person name="Getino M."/>
            <person name="Pursley I."/>
            <person name="Horton D.L."/>
            <person name="Alikhan N.F."/>
            <person name="Baker D."/>
            <person name="Gharbi K."/>
            <person name="Hall N."/>
            <person name="Watson M."/>
            <person name="Adriaenssens E.M."/>
            <person name="Foster-Nyarko E."/>
            <person name="Jarju S."/>
            <person name="Secka A."/>
            <person name="Antonio M."/>
            <person name="Oren A."/>
            <person name="Chaudhuri R.R."/>
            <person name="La Ragione R."/>
            <person name="Hildebrand F."/>
            <person name="Pallen M.J."/>
        </authorList>
    </citation>
    <scope>NUCLEOTIDE SEQUENCE</scope>
    <source>
        <strain evidence="2">ChiGjej1B1-98</strain>
    </source>
</reference>
<dbReference type="GO" id="GO:0008168">
    <property type="term" value="F:methyltransferase activity"/>
    <property type="evidence" value="ECO:0007669"/>
    <property type="project" value="UniProtKB-KW"/>
</dbReference>
<gene>
    <name evidence="2" type="ORF">H9830_01495</name>
</gene>